<evidence type="ECO:0000256" key="1">
    <source>
        <dbReference type="SAM" id="MobiDB-lite"/>
    </source>
</evidence>
<evidence type="ECO:0000313" key="3">
    <source>
        <dbReference type="Proteomes" id="UP001589896"/>
    </source>
</evidence>
<feature type="compositionally biased region" description="Basic and acidic residues" evidence="1">
    <location>
        <begin position="38"/>
        <end position="53"/>
    </location>
</feature>
<dbReference type="RefSeq" id="WP_386667798.1">
    <property type="nucleotide sequence ID" value="NZ_JBHLTG010000002.1"/>
</dbReference>
<name>A0ABV6RQH6_9GAMM</name>
<dbReference type="EMBL" id="JBHLTG010000002">
    <property type="protein sequence ID" value="MFC0678178.1"/>
    <property type="molecule type" value="Genomic_DNA"/>
</dbReference>
<accession>A0ABV6RQH6</accession>
<evidence type="ECO:0000313" key="2">
    <source>
        <dbReference type="EMBL" id="MFC0678178.1"/>
    </source>
</evidence>
<organism evidence="2 3">
    <name type="scientific">Lysobacter korlensis</name>
    <dbReference type="NCBI Taxonomy" id="553636"/>
    <lineage>
        <taxon>Bacteria</taxon>
        <taxon>Pseudomonadati</taxon>
        <taxon>Pseudomonadota</taxon>
        <taxon>Gammaproteobacteria</taxon>
        <taxon>Lysobacterales</taxon>
        <taxon>Lysobacteraceae</taxon>
        <taxon>Lysobacter</taxon>
    </lineage>
</organism>
<feature type="compositionally biased region" description="Basic and acidic residues" evidence="1">
    <location>
        <begin position="1"/>
        <end position="10"/>
    </location>
</feature>
<gene>
    <name evidence="2" type="ORF">ACFFGH_10035</name>
</gene>
<protein>
    <submittedName>
        <fullName evidence="2">Uncharacterized protein</fullName>
    </submittedName>
</protein>
<dbReference type="Proteomes" id="UP001589896">
    <property type="component" value="Unassembled WGS sequence"/>
</dbReference>
<feature type="region of interest" description="Disordered" evidence="1">
    <location>
        <begin position="1"/>
        <end position="67"/>
    </location>
</feature>
<keyword evidence="3" id="KW-1185">Reference proteome</keyword>
<reference evidence="2 3" key="1">
    <citation type="submission" date="2024-09" db="EMBL/GenBank/DDBJ databases">
        <authorList>
            <person name="Sun Q."/>
            <person name="Mori K."/>
        </authorList>
    </citation>
    <scope>NUCLEOTIDE SEQUENCE [LARGE SCALE GENOMIC DNA]</scope>
    <source>
        <strain evidence="2 3">KCTC 23076</strain>
    </source>
</reference>
<comment type="caution">
    <text evidence="2">The sequence shown here is derived from an EMBL/GenBank/DDBJ whole genome shotgun (WGS) entry which is preliminary data.</text>
</comment>
<sequence length="67" mass="6739">MINDDSRDSGDDAIAEPFDQTNGLVVGLEGDSDGTADSDLKSASDRGDDDGRNPGDGSAALAVGPRS</sequence>
<proteinExistence type="predicted"/>